<dbReference type="GeneID" id="41595488"/>
<organism evidence="1 2">
    <name type="scientific">Candidatus Nitrosocaldus cavascurensis</name>
    <dbReference type="NCBI Taxonomy" id="2058097"/>
    <lineage>
        <taxon>Archaea</taxon>
        <taxon>Nitrososphaerota</taxon>
        <taxon>Nitrososphaeria</taxon>
        <taxon>Candidatus Nitrosocaldales</taxon>
        <taxon>Candidatus Nitrosocaldaceae</taxon>
        <taxon>Candidatus Nitrosocaldus</taxon>
    </lineage>
</organism>
<reference evidence="2" key="1">
    <citation type="submission" date="2018-01" db="EMBL/GenBank/DDBJ databases">
        <authorList>
            <person name="Kerou L M."/>
        </authorList>
    </citation>
    <scope>NUCLEOTIDE SEQUENCE [LARGE SCALE GENOMIC DNA]</scope>
    <source>
        <strain evidence="2">SCU2</strain>
    </source>
</reference>
<gene>
    <name evidence="1" type="ORF">NCAV_1499</name>
</gene>
<sequence>MDNSREKVGRDDVKASLWVFHEQIMHEDESVKESWIVIVERSRYSLFGFKVVQHESSMYPGYPGYVVSSITALDSLTAAAEMERLQGMHGIKHVRVEISDEEADSWYNMLANLSDITRSVLNPAKDMLEGVAALH</sequence>
<accession>A0A2K5ASP2</accession>
<dbReference type="RefSeq" id="WP_103286722.1">
    <property type="nucleotide sequence ID" value="NZ_LT981265.1"/>
</dbReference>
<name>A0A2K5ASP2_9ARCH</name>
<proteinExistence type="predicted"/>
<dbReference type="Proteomes" id="UP000236248">
    <property type="component" value="Chromosome NCAV"/>
</dbReference>
<evidence type="ECO:0000313" key="2">
    <source>
        <dbReference type="Proteomes" id="UP000236248"/>
    </source>
</evidence>
<dbReference type="KEGG" id="ncv:NCAV_1499"/>
<dbReference type="EMBL" id="LT981265">
    <property type="protein sequence ID" value="SPC34665.1"/>
    <property type="molecule type" value="Genomic_DNA"/>
</dbReference>
<keyword evidence="2" id="KW-1185">Reference proteome</keyword>
<dbReference type="AlphaFoldDB" id="A0A2K5ASP2"/>
<evidence type="ECO:0000313" key="1">
    <source>
        <dbReference type="EMBL" id="SPC34665.1"/>
    </source>
</evidence>
<protein>
    <submittedName>
        <fullName evidence="1">Uncharacterized protein</fullName>
    </submittedName>
</protein>